<keyword evidence="1" id="KW-0472">Membrane</keyword>
<organism evidence="2 3">
    <name type="scientific">Salmonella enterica subsp. arizonae</name>
    <dbReference type="NCBI Taxonomy" id="59203"/>
    <lineage>
        <taxon>Bacteria</taxon>
        <taxon>Pseudomonadati</taxon>
        <taxon>Pseudomonadota</taxon>
        <taxon>Gammaproteobacteria</taxon>
        <taxon>Enterobacterales</taxon>
        <taxon>Enterobacteriaceae</taxon>
        <taxon>Salmonella</taxon>
    </lineage>
</organism>
<feature type="transmembrane region" description="Helical" evidence="1">
    <location>
        <begin position="29"/>
        <end position="47"/>
    </location>
</feature>
<name>A0A379SJ73_SALER</name>
<keyword evidence="1" id="KW-0812">Transmembrane</keyword>
<dbReference type="EMBL" id="UGXC01000002">
    <property type="protein sequence ID" value="SUG29467.1"/>
    <property type="molecule type" value="Genomic_DNA"/>
</dbReference>
<dbReference type="AlphaFoldDB" id="A0A379SJ73"/>
<proteinExistence type="predicted"/>
<keyword evidence="1" id="KW-1133">Transmembrane helix</keyword>
<dbReference type="Proteomes" id="UP000255443">
    <property type="component" value="Unassembled WGS sequence"/>
</dbReference>
<sequence length="78" mass="8960">MAIFIVAWGVGILLFFVVKQKAHINNLSFLRLFLAAISFFIPIVIEFSILTNSFLWELFFVVLLVALFLSVGIRFYSN</sequence>
<protein>
    <submittedName>
        <fullName evidence="2">Putative inner membrane protein</fullName>
    </submittedName>
</protein>
<feature type="transmembrane region" description="Helical" evidence="1">
    <location>
        <begin position="54"/>
        <end position="76"/>
    </location>
</feature>
<reference evidence="2 3" key="1">
    <citation type="submission" date="2018-06" db="EMBL/GenBank/DDBJ databases">
        <authorList>
            <consortium name="Pathogen Informatics"/>
            <person name="Doyle S."/>
        </authorList>
    </citation>
    <scope>NUCLEOTIDE SEQUENCE [LARGE SCALE GENOMIC DNA]</scope>
    <source>
        <strain evidence="2 3">NCTC7303</strain>
    </source>
</reference>
<evidence type="ECO:0000313" key="2">
    <source>
        <dbReference type="EMBL" id="SUG29467.1"/>
    </source>
</evidence>
<evidence type="ECO:0000256" key="1">
    <source>
        <dbReference type="SAM" id="Phobius"/>
    </source>
</evidence>
<accession>A0A379SJ73</accession>
<gene>
    <name evidence="2" type="primary">SBOV16411</name>
    <name evidence="2" type="ORF">NCTC7303_01636</name>
</gene>
<evidence type="ECO:0000313" key="3">
    <source>
        <dbReference type="Proteomes" id="UP000255443"/>
    </source>
</evidence>